<evidence type="ECO:0000313" key="1">
    <source>
        <dbReference type="EMBL" id="KDQ28737.1"/>
    </source>
</evidence>
<dbReference type="GO" id="GO:0003676">
    <property type="term" value="F:nucleic acid binding"/>
    <property type="evidence" value="ECO:0007669"/>
    <property type="project" value="InterPro"/>
</dbReference>
<protein>
    <recommendedName>
        <fullName evidence="3">Tc1-like transposase DDE domain-containing protein</fullName>
    </recommendedName>
</protein>
<dbReference type="PANTHER" id="PTHR35871:SF1">
    <property type="entry name" value="CXC1-LIKE CYSTEINE CLUSTER ASSOCIATED WITH KDZ TRANSPOSASES DOMAIN-CONTAINING PROTEIN"/>
    <property type="match status" value="1"/>
</dbReference>
<dbReference type="AlphaFoldDB" id="A0A067NX84"/>
<evidence type="ECO:0000313" key="2">
    <source>
        <dbReference type="Proteomes" id="UP000027073"/>
    </source>
</evidence>
<reference evidence="2" key="1">
    <citation type="journal article" date="2014" name="Proc. Natl. Acad. Sci. U.S.A.">
        <title>Extensive sampling of basidiomycete genomes demonstrates inadequacy of the white-rot/brown-rot paradigm for wood decay fungi.</title>
        <authorList>
            <person name="Riley R."/>
            <person name="Salamov A.A."/>
            <person name="Brown D.W."/>
            <person name="Nagy L.G."/>
            <person name="Floudas D."/>
            <person name="Held B.W."/>
            <person name="Levasseur A."/>
            <person name="Lombard V."/>
            <person name="Morin E."/>
            <person name="Otillar R."/>
            <person name="Lindquist E.A."/>
            <person name="Sun H."/>
            <person name="LaButti K.M."/>
            <person name="Schmutz J."/>
            <person name="Jabbour D."/>
            <person name="Luo H."/>
            <person name="Baker S.E."/>
            <person name="Pisabarro A.G."/>
            <person name="Walton J.D."/>
            <person name="Blanchette R.A."/>
            <person name="Henrissat B."/>
            <person name="Martin F."/>
            <person name="Cullen D."/>
            <person name="Hibbett D.S."/>
            <person name="Grigoriev I.V."/>
        </authorList>
    </citation>
    <scope>NUCLEOTIDE SEQUENCE [LARGE SCALE GENOMIC DNA]</scope>
    <source>
        <strain evidence="2">PC15</strain>
    </source>
</reference>
<dbReference type="VEuPathDB" id="FungiDB:PLEOSDRAFT_1075675"/>
<dbReference type="EMBL" id="KL198007">
    <property type="protein sequence ID" value="KDQ28737.1"/>
    <property type="molecule type" value="Genomic_DNA"/>
</dbReference>
<name>A0A067NX84_PLEO1</name>
<dbReference type="Gene3D" id="3.30.420.10">
    <property type="entry name" value="Ribonuclease H-like superfamily/Ribonuclease H"/>
    <property type="match status" value="1"/>
</dbReference>
<dbReference type="InParanoid" id="A0A067NX84"/>
<sequence>MDILQQDYADEIHVFVYDNAQTHQKRPDGSLSARKMPKNIPKQRTNWGVEVTARDGDGKVIHGADGKPLKKKIKMSNGTLKDGQTQDLYFLKGHERAGVFKGMAVILQERGYGDMSKVRAKCAKFKCAVNATNCCCRRMLYNEADFKNVRSLLEMQCEKRGFDVHFLLKFHCELNPIEQCWGHAKCVYQLNPPSSKVEDLERNMVAALDSVSLEQIRRYSRRCRRFIDAYRKGLDGKQAAWANKKYQGHWVLPESLLYTTNGIS</sequence>
<gene>
    <name evidence="1" type="ORF">PLEOSDRAFT_1075675</name>
</gene>
<organism evidence="1 2">
    <name type="scientific">Pleurotus ostreatus (strain PC15)</name>
    <name type="common">Oyster mushroom</name>
    <dbReference type="NCBI Taxonomy" id="1137138"/>
    <lineage>
        <taxon>Eukaryota</taxon>
        <taxon>Fungi</taxon>
        <taxon>Dikarya</taxon>
        <taxon>Basidiomycota</taxon>
        <taxon>Agaricomycotina</taxon>
        <taxon>Agaricomycetes</taxon>
        <taxon>Agaricomycetidae</taxon>
        <taxon>Agaricales</taxon>
        <taxon>Pleurotineae</taxon>
        <taxon>Pleurotaceae</taxon>
        <taxon>Pleurotus</taxon>
    </lineage>
</organism>
<dbReference type="OrthoDB" id="10039611at2759"/>
<proteinExistence type="predicted"/>
<evidence type="ECO:0008006" key="3">
    <source>
        <dbReference type="Google" id="ProtNLM"/>
    </source>
</evidence>
<accession>A0A067NX84</accession>
<dbReference type="Proteomes" id="UP000027073">
    <property type="component" value="Unassembled WGS sequence"/>
</dbReference>
<dbReference type="HOGENOM" id="CLU_005726_0_0_1"/>
<dbReference type="PANTHER" id="PTHR35871">
    <property type="entry name" value="EXPRESSED PROTEIN"/>
    <property type="match status" value="1"/>
</dbReference>
<dbReference type="InterPro" id="IPR036397">
    <property type="entry name" value="RNaseH_sf"/>
</dbReference>